<evidence type="ECO:0000256" key="3">
    <source>
        <dbReference type="ARBA" id="ARBA00023125"/>
    </source>
</evidence>
<keyword evidence="4" id="KW-0804">Transcription</keyword>
<dbReference type="OrthoDB" id="9803735at2"/>
<comment type="similarity">
    <text evidence="1">Belongs to the LysR transcriptional regulatory family.</text>
</comment>
<keyword evidence="2" id="KW-0805">Transcription regulation</keyword>
<evidence type="ECO:0000259" key="5">
    <source>
        <dbReference type="PROSITE" id="PS50931"/>
    </source>
</evidence>
<dbReference type="CDD" id="cd05466">
    <property type="entry name" value="PBP2_LTTR_substrate"/>
    <property type="match status" value="1"/>
</dbReference>
<dbReference type="InterPro" id="IPR005119">
    <property type="entry name" value="LysR_subst-bd"/>
</dbReference>
<gene>
    <name evidence="6" type="ORF">CGZ75_05950</name>
</gene>
<evidence type="ECO:0000313" key="7">
    <source>
        <dbReference type="Proteomes" id="UP000215145"/>
    </source>
</evidence>
<dbReference type="GO" id="GO:0003700">
    <property type="term" value="F:DNA-binding transcription factor activity"/>
    <property type="evidence" value="ECO:0007669"/>
    <property type="project" value="InterPro"/>
</dbReference>
<dbReference type="InterPro" id="IPR036388">
    <property type="entry name" value="WH-like_DNA-bd_sf"/>
</dbReference>
<dbReference type="SUPFAM" id="SSF53850">
    <property type="entry name" value="Periplasmic binding protein-like II"/>
    <property type="match status" value="1"/>
</dbReference>
<dbReference type="InterPro" id="IPR000847">
    <property type="entry name" value="LysR_HTH_N"/>
</dbReference>
<dbReference type="GO" id="GO:0000976">
    <property type="term" value="F:transcription cis-regulatory region binding"/>
    <property type="evidence" value="ECO:0007669"/>
    <property type="project" value="TreeGrafter"/>
</dbReference>
<dbReference type="EMBL" id="NMUQ01000001">
    <property type="protein sequence ID" value="OXM16232.1"/>
    <property type="molecule type" value="Genomic_DNA"/>
</dbReference>
<dbReference type="InterPro" id="IPR036390">
    <property type="entry name" value="WH_DNA-bd_sf"/>
</dbReference>
<proteinExistence type="inferred from homology"/>
<keyword evidence="7" id="KW-1185">Reference proteome</keyword>
<keyword evidence="3" id="KW-0238">DNA-binding</keyword>
<sequence length="295" mass="32221">MELTCLRSFREVAIRGSYTKAAEQLGYAQSSVTAQIQKLEETYGAVLLERRGRSMGLTDAGEKLLTYANEILRLHAESLEAVSSASGGSLAIGSIETLASFFLPSYMQAFRSSHPQASMTLLPGNEPELIRKVKAGTLDAAFILDPPFRDPDLVVSVLRKEQLIMVCPTEHRLAGLGVASVSDLAGESLVLTENGCTYRAQLLRRLKETGTEARISCELGSIEAIKQCVQHGLGIAMLPAIAVQREIETGQLAAVKLEDESFQFFIQLVYSRKRWLSPGFRSFLECFGIREAAGS</sequence>
<dbReference type="RefSeq" id="WP_089523316.1">
    <property type="nucleotide sequence ID" value="NZ_NMUQ01000001.1"/>
</dbReference>
<evidence type="ECO:0000313" key="6">
    <source>
        <dbReference type="EMBL" id="OXM16232.1"/>
    </source>
</evidence>
<protein>
    <submittedName>
        <fullName evidence="6">LysR family transcriptional regulator</fullName>
    </submittedName>
</protein>
<dbReference type="PROSITE" id="PS50931">
    <property type="entry name" value="HTH_LYSR"/>
    <property type="match status" value="1"/>
</dbReference>
<dbReference type="Gene3D" id="1.10.10.10">
    <property type="entry name" value="Winged helix-like DNA-binding domain superfamily/Winged helix DNA-binding domain"/>
    <property type="match status" value="1"/>
</dbReference>
<reference evidence="6 7" key="1">
    <citation type="submission" date="2017-07" db="EMBL/GenBank/DDBJ databases">
        <title>Paenibacillus herberti R33 genome sequencing and assembly.</title>
        <authorList>
            <person name="Su W."/>
        </authorList>
    </citation>
    <scope>NUCLEOTIDE SEQUENCE [LARGE SCALE GENOMIC DNA]</scope>
    <source>
        <strain evidence="6 7">R33</strain>
    </source>
</reference>
<dbReference type="SUPFAM" id="SSF46785">
    <property type="entry name" value="Winged helix' DNA-binding domain"/>
    <property type="match status" value="1"/>
</dbReference>
<name>A0A229P1X9_9BACL</name>
<dbReference type="Pfam" id="PF03466">
    <property type="entry name" value="LysR_substrate"/>
    <property type="match status" value="1"/>
</dbReference>
<dbReference type="Pfam" id="PF00126">
    <property type="entry name" value="HTH_1"/>
    <property type="match status" value="1"/>
</dbReference>
<dbReference type="PANTHER" id="PTHR30126:SF40">
    <property type="entry name" value="HTH-TYPE TRANSCRIPTIONAL REGULATOR GLTR"/>
    <property type="match status" value="1"/>
</dbReference>
<dbReference type="AlphaFoldDB" id="A0A229P1X9"/>
<evidence type="ECO:0000256" key="1">
    <source>
        <dbReference type="ARBA" id="ARBA00009437"/>
    </source>
</evidence>
<accession>A0A229P1X9</accession>
<feature type="domain" description="HTH lysR-type" evidence="5">
    <location>
        <begin position="1"/>
        <end position="58"/>
    </location>
</feature>
<dbReference type="Gene3D" id="3.40.190.290">
    <property type="match status" value="1"/>
</dbReference>
<dbReference type="PANTHER" id="PTHR30126">
    <property type="entry name" value="HTH-TYPE TRANSCRIPTIONAL REGULATOR"/>
    <property type="match status" value="1"/>
</dbReference>
<evidence type="ECO:0000256" key="2">
    <source>
        <dbReference type="ARBA" id="ARBA00023015"/>
    </source>
</evidence>
<evidence type="ECO:0000256" key="4">
    <source>
        <dbReference type="ARBA" id="ARBA00023163"/>
    </source>
</evidence>
<dbReference type="PRINTS" id="PR00039">
    <property type="entry name" value="HTHLYSR"/>
</dbReference>
<organism evidence="6 7">
    <name type="scientific">Paenibacillus herberti</name>
    <dbReference type="NCBI Taxonomy" id="1619309"/>
    <lineage>
        <taxon>Bacteria</taxon>
        <taxon>Bacillati</taxon>
        <taxon>Bacillota</taxon>
        <taxon>Bacilli</taxon>
        <taxon>Bacillales</taxon>
        <taxon>Paenibacillaceae</taxon>
        <taxon>Paenibacillus</taxon>
    </lineage>
</organism>
<dbReference type="FunFam" id="1.10.10.10:FF:000001">
    <property type="entry name" value="LysR family transcriptional regulator"/>
    <property type="match status" value="1"/>
</dbReference>
<comment type="caution">
    <text evidence="6">The sequence shown here is derived from an EMBL/GenBank/DDBJ whole genome shotgun (WGS) entry which is preliminary data.</text>
</comment>
<dbReference type="Proteomes" id="UP000215145">
    <property type="component" value="Unassembled WGS sequence"/>
</dbReference>